<dbReference type="PANTHER" id="PTHR28592:SF1">
    <property type="entry name" value="ARMADILLO REPEAT-CONTAINING PROTEIN 1"/>
    <property type="match status" value="1"/>
</dbReference>
<dbReference type="PANTHER" id="PTHR28592">
    <property type="entry name" value="ARMADILLO REPEAT-CONTAINING PROTEIN 1"/>
    <property type="match status" value="1"/>
</dbReference>
<reference evidence="3" key="1">
    <citation type="submission" date="2024-02" db="UniProtKB">
        <authorList>
            <consortium name="WormBaseParasite"/>
        </authorList>
    </citation>
    <scope>IDENTIFICATION</scope>
</reference>
<feature type="region of interest" description="Disordered" evidence="1">
    <location>
        <begin position="1"/>
        <end position="20"/>
    </location>
</feature>
<feature type="compositionally biased region" description="Basic and acidic residues" evidence="1">
    <location>
        <begin position="1"/>
        <end position="11"/>
    </location>
</feature>
<dbReference type="Proteomes" id="UP000035681">
    <property type="component" value="Unplaced"/>
</dbReference>
<proteinExistence type="predicted"/>
<evidence type="ECO:0000313" key="3">
    <source>
        <dbReference type="WBParaSite" id="TCONS_00008518.p1"/>
    </source>
</evidence>
<dbReference type="WBParaSite" id="TCONS_00008518.p1">
    <property type="protein sequence ID" value="TCONS_00008518.p1"/>
    <property type="gene ID" value="XLOC_006453"/>
</dbReference>
<dbReference type="AlphaFoldDB" id="A0AAF5D8G6"/>
<evidence type="ECO:0000256" key="1">
    <source>
        <dbReference type="SAM" id="MobiDB-lite"/>
    </source>
</evidence>
<organism evidence="2 3">
    <name type="scientific">Strongyloides stercoralis</name>
    <name type="common">Threadworm</name>
    <dbReference type="NCBI Taxonomy" id="6248"/>
    <lineage>
        <taxon>Eukaryota</taxon>
        <taxon>Metazoa</taxon>
        <taxon>Ecdysozoa</taxon>
        <taxon>Nematoda</taxon>
        <taxon>Chromadorea</taxon>
        <taxon>Rhabditida</taxon>
        <taxon>Tylenchina</taxon>
        <taxon>Panagrolaimomorpha</taxon>
        <taxon>Strongyloidoidea</taxon>
        <taxon>Strongyloididae</taxon>
        <taxon>Strongyloides</taxon>
    </lineage>
</organism>
<dbReference type="InterPro" id="IPR006121">
    <property type="entry name" value="HMA_dom"/>
</dbReference>
<protein>
    <submittedName>
        <fullName evidence="3">Uncharacterized protein</fullName>
    </submittedName>
</protein>
<dbReference type="GO" id="GO:0046872">
    <property type="term" value="F:metal ion binding"/>
    <property type="evidence" value="ECO:0007669"/>
    <property type="project" value="InterPro"/>
</dbReference>
<sequence>MTMEINDKEEGLNNTDSSKNVVKRKTLRTSDLSEDEKMILKTLRSYYKILQETKDVSYFLEDDTFNNILVTLMDDRRHSIITYLTKILLILTEKVDNARKIASISGLQSKLASATEYDFPPKVLKYLLVVQSRLESSKLQRNTTCRNLNRKMFYLKDAKQLVYQFDELNEKQRDDVEKALLSLKGVLSVSVDTEDLKCIVRVKEIVESREVAYRILTAGFDMIKQIINTSDGEMEVFEFYKDQLQDDNLINNLPQYLDEHVDIFNPENCIITNDDLRKAESSSKGWFSTITSYLW</sequence>
<name>A0AAF5D8G6_STRER</name>
<keyword evidence="2" id="KW-1185">Reference proteome</keyword>
<evidence type="ECO:0000313" key="2">
    <source>
        <dbReference type="Proteomes" id="UP000035681"/>
    </source>
</evidence>
<dbReference type="CDD" id="cd00371">
    <property type="entry name" value="HMA"/>
    <property type="match status" value="1"/>
</dbReference>
<accession>A0AAF5D8G6</accession>